<feature type="transmembrane region" description="Helical" evidence="12">
    <location>
        <begin position="751"/>
        <end position="772"/>
    </location>
</feature>
<evidence type="ECO:0000313" key="14">
    <source>
        <dbReference type="EMBL" id="KAG6404528.1"/>
    </source>
</evidence>
<dbReference type="Proteomes" id="UP000298416">
    <property type="component" value="Unassembled WGS sequence"/>
</dbReference>
<evidence type="ECO:0000256" key="11">
    <source>
        <dbReference type="ARBA" id="ARBA00023180"/>
    </source>
</evidence>
<keyword evidence="11" id="KW-0325">Glycoprotein</keyword>
<accession>A0A8X8X0G3</accession>
<evidence type="ECO:0000313" key="15">
    <source>
        <dbReference type="Proteomes" id="UP000298416"/>
    </source>
</evidence>
<feature type="domain" description="Leucine-rich repeat-containing N-terminal plant-type" evidence="13">
    <location>
        <begin position="74"/>
        <end position="114"/>
    </location>
</feature>
<dbReference type="Gene3D" id="3.80.10.10">
    <property type="entry name" value="Ribonuclease Inhibitor"/>
    <property type="match status" value="4"/>
</dbReference>
<reference evidence="14" key="1">
    <citation type="submission" date="2018-01" db="EMBL/GenBank/DDBJ databases">
        <authorList>
            <person name="Mao J.F."/>
        </authorList>
    </citation>
    <scope>NUCLEOTIDE SEQUENCE</scope>
    <source>
        <strain evidence="14">Huo1</strain>
        <tissue evidence="14">Leaf</tissue>
    </source>
</reference>
<evidence type="ECO:0000259" key="13">
    <source>
        <dbReference type="Pfam" id="PF08263"/>
    </source>
</evidence>
<dbReference type="SMART" id="SM00369">
    <property type="entry name" value="LRR_TYP"/>
    <property type="match status" value="8"/>
</dbReference>
<dbReference type="Pfam" id="PF08263">
    <property type="entry name" value="LRRNT_2"/>
    <property type="match status" value="1"/>
</dbReference>
<keyword evidence="15" id="KW-1185">Reference proteome</keyword>
<evidence type="ECO:0000256" key="7">
    <source>
        <dbReference type="ARBA" id="ARBA00022729"/>
    </source>
</evidence>
<feature type="transmembrane region" description="Helical" evidence="12">
    <location>
        <begin position="40"/>
        <end position="61"/>
    </location>
</feature>
<dbReference type="EMBL" id="PNBA02000013">
    <property type="protein sequence ID" value="KAG6404528.1"/>
    <property type="molecule type" value="Genomic_DNA"/>
</dbReference>
<comment type="similarity">
    <text evidence="3">Belongs to the RLP family.</text>
</comment>
<dbReference type="FunFam" id="3.80.10.10:FF:000095">
    <property type="entry name" value="LRR receptor-like serine/threonine-protein kinase GSO1"/>
    <property type="match status" value="1"/>
</dbReference>
<reference evidence="14" key="2">
    <citation type="submission" date="2020-08" db="EMBL/GenBank/DDBJ databases">
        <title>Plant Genome Project.</title>
        <authorList>
            <person name="Zhang R.-G."/>
        </authorList>
    </citation>
    <scope>NUCLEOTIDE SEQUENCE</scope>
    <source>
        <strain evidence="14">Huo1</strain>
        <tissue evidence="14">Leaf</tissue>
    </source>
</reference>
<dbReference type="GO" id="GO:0006952">
    <property type="term" value="P:defense response"/>
    <property type="evidence" value="ECO:0007669"/>
    <property type="project" value="UniProtKB-ARBA"/>
</dbReference>
<comment type="subcellular location">
    <subcellularLocation>
        <location evidence="2">Cell membrane</location>
    </subcellularLocation>
    <subcellularLocation>
        <location evidence="1">Membrane</location>
        <topology evidence="1">Single-pass membrane protein</topology>
    </subcellularLocation>
</comment>
<dbReference type="FunFam" id="3.80.10.10:FF:000299">
    <property type="entry name" value="Piriformospora indica-insensitive protein 2"/>
    <property type="match status" value="1"/>
</dbReference>
<dbReference type="FunFam" id="3.80.10.10:FF:000213">
    <property type="entry name" value="Tyrosine-sulfated glycopeptide receptor 1"/>
    <property type="match status" value="1"/>
</dbReference>
<dbReference type="GO" id="GO:0051707">
    <property type="term" value="P:response to other organism"/>
    <property type="evidence" value="ECO:0007669"/>
    <property type="project" value="UniProtKB-ARBA"/>
</dbReference>
<evidence type="ECO:0000256" key="1">
    <source>
        <dbReference type="ARBA" id="ARBA00004167"/>
    </source>
</evidence>
<evidence type="ECO:0000256" key="3">
    <source>
        <dbReference type="ARBA" id="ARBA00009592"/>
    </source>
</evidence>
<dbReference type="Pfam" id="PF00560">
    <property type="entry name" value="LRR_1"/>
    <property type="match status" value="9"/>
</dbReference>
<dbReference type="InterPro" id="IPR001611">
    <property type="entry name" value="Leu-rich_rpt"/>
</dbReference>
<dbReference type="AlphaFoldDB" id="A0A8X8X0G3"/>
<keyword evidence="6 12" id="KW-0812">Transmembrane</keyword>
<keyword evidence="4" id="KW-1003">Cell membrane</keyword>
<gene>
    <name evidence="14" type="ORF">SASPL_136777</name>
</gene>
<evidence type="ECO:0000256" key="8">
    <source>
        <dbReference type="ARBA" id="ARBA00022737"/>
    </source>
</evidence>
<keyword evidence="10 12" id="KW-0472">Membrane</keyword>
<evidence type="ECO:0000256" key="4">
    <source>
        <dbReference type="ARBA" id="ARBA00022475"/>
    </source>
</evidence>
<comment type="caution">
    <text evidence="14">The sequence shown here is derived from an EMBL/GenBank/DDBJ whole genome shotgun (WGS) entry which is preliminary data.</text>
</comment>
<dbReference type="SUPFAM" id="SSF52058">
    <property type="entry name" value="L domain-like"/>
    <property type="match status" value="2"/>
</dbReference>
<dbReference type="PANTHER" id="PTHR46662">
    <property type="entry name" value="DI-GLUCOSE BINDING PROTEIN WITH LEUCINE-RICH REPEAT DOMAIN-CONTAINING PROTEIN"/>
    <property type="match status" value="1"/>
</dbReference>
<evidence type="ECO:0000256" key="5">
    <source>
        <dbReference type="ARBA" id="ARBA00022614"/>
    </source>
</evidence>
<name>A0A8X8X0G3_SALSN</name>
<keyword evidence="5" id="KW-0433">Leucine-rich repeat</keyword>
<dbReference type="InterPro" id="IPR003591">
    <property type="entry name" value="Leu-rich_rpt_typical-subtyp"/>
</dbReference>
<keyword evidence="9 12" id="KW-1133">Transmembrane helix</keyword>
<dbReference type="PANTHER" id="PTHR46662:SF89">
    <property type="entry name" value="MDIS1-INTERACTING RECEPTOR LIKE KINASE 2-LIKE"/>
    <property type="match status" value="1"/>
</dbReference>
<dbReference type="InterPro" id="IPR013210">
    <property type="entry name" value="LRR_N_plant-typ"/>
</dbReference>
<dbReference type="InterPro" id="IPR032675">
    <property type="entry name" value="LRR_dom_sf"/>
</dbReference>
<sequence length="818" mass="90637">MTRGLGALYWAGLGYKCGLGFLIKGHNLHSKVLSDREIEWGYVFAAAGYALSLGILSWLLLFCPSFSSANSDINTDRSSLIAFKSRISFDPHNILTKNWSGEGCICRWMGVTCDSRYQMVTQLNISSMGLAGTIPPEIGNLSFLVSLDISNNSFHGPIPHSIFNMSFLQVLNLRINSLSSSLPDDICKHNLHRLKYLRISYNELYGEIPSSLGQCSKLEYLSLYNNSFSGHVPTQIGNLTLLQLLNLGANYLSGIIPKEISALANLQKLGMSINNFSGPVPSEIGNLTMLQILYLDSNTLNGNIPEEIGGLTNLQSLGLSYNRLKGPLPSTIFSMPSLQYADFAFNELSGSLSRAIGNMTSLLRIGLEFNNFTGNIPKEIGHLSNFERLSMSGNMFSGSLPREIGNLTNMCGLFLHSNALSGVLCSHAVRAQHSDVEEGQQGIHAHFHVSPFILYRVLPRNNMTGWIPDNISPNCSLKTLDVSHNNLVGGVPLSLENCTSLEVMNVRNNHIVGNFPCMLPSSLRLLVLRSNRFHGEITCQKSWPSLQIIDIASNNFSGKINPFNFTYWRGMVLDRDAELERINLGVMATIGYYYGNEVTLTIKGQELELVKIWPEFISIDFSCNNFHGEIPVEIGKLNSLYLLNLSHNALTGRIPKSFGKLRQLGSLDLSMNQLTGEIPKEIASLTFLVVMNVSHNKLVGEIPIGNQLQTFSADSFEGNTGLCGLPLNISCTNPSPRFVEVESDREIEWDYVFATAGYVVGLGGFSWVLLLCPSFRYKYFEKVEDVFEEIFECCQSRKEEIDGVVRNQVRRDNSGDEA</sequence>
<evidence type="ECO:0000256" key="9">
    <source>
        <dbReference type="ARBA" id="ARBA00022989"/>
    </source>
</evidence>
<dbReference type="FunFam" id="3.80.10.10:FF:000129">
    <property type="entry name" value="Leucine-rich repeat receptor-like kinase"/>
    <property type="match status" value="1"/>
</dbReference>
<organism evidence="14">
    <name type="scientific">Salvia splendens</name>
    <name type="common">Scarlet sage</name>
    <dbReference type="NCBI Taxonomy" id="180675"/>
    <lineage>
        <taxon>Eukaryota</taxon>
        <taxon>Viridiplantae</taxon>
        <taxon>Streptophyta</taxon>
        <taxon>Embryophyta</taxon>
        <taxon>Tracheophyta</taxon>
        <taxon>Spermatophyta</taxon>
        <taxon>Magnoliopsida</taxon>
        <taxon>eudicotyledons</taxon>
        <taxon>Gunneridae</taxon>
        <taxon>Pentapetalae</taxon>
        <taxon>asterids</taxon>
        <taxon>lamiids</taxon>
        <taxon>Lamiales</taxon>
        <taxon>Lamiaceae</taxon>
        <taxon>Nepetoideae</taxon>
        <taxon>Mentheae</taxon>
        <taxon>Salviinae</taxon>
        <taxon>Salvia</taxon>
        <taxon>Salvia subgen. Calosphace</taxon>
        <taxon>core Calosphace</taxon>
    </lineage>
</organism>
<evidence type="ECO:0000256" key="10">
    <source>
        <dbReference type="ARBA" id="ARBA00023136"/>
    </source>
</evidence>
<protein>
    <recommendedName>
        <fullName evidence="13">Leucine-rich repeat-containing N-terminal plant-type domain-containing protein</fullName>
    </recommendedName>
</protein>
<evidence type="ECO:0000256" key="6">
    <source>
        <dbReference type="ARBA" id="ARBA00022692"/>
    </source>
</evidence>
<dbReference type="GO" id="GO:0005886">
    <property type="term" value="C:plasma membrane"/>
    <property type="evidence" value="ECO:0007669"/>
    <property type="project" value="UniProtKB-SubCell"/>
</dbReference>
<proteinExistence type="inferred from homology"/>
<keyword evidence="7" id="KW-0732">Signal</keyword>
<evidence type="ECO:0000256" key="12">
    <source>
        <dbReference type="SAM" id="Phobius"/>
    </source>
</evidence>
<evidence type="ECO:0000256" key="2">
    <source>
        <dbReference type="ARBA" id="ARBA00004236"/>
    </source>
</evidence>
<keyword evidence="8" id="KW-0677">Repeat</keyword>